<dbReference type="SUPFAM" id="SSF52518">
    <property type="entry name" value="Thiamin diphosphate-binding fold (THDP-binding)"/>
    <property type="match status" value="1"/>
</dbReference>
<name>A0A938YV83_9ARCH</name>
<dbReference type="InterPro" id="IPR029061">
    <property type="entry name" value="THDP-binding"/>
</dbReference>
<dbReference type="Gene3D" id="3.40.50.970">
    <property type="match status" value="1"/>
</dbReference>
<evidence type="ECO:0000313" key="2">
    <source>
        <dbReference type="EMBL" id="MBN2067754.1"/>
    </source>
</evidence>
<gene>
    <name evidence="2" type="ORF">JW744_04765</name>
</gene>
<dbReference type="EMBL" id="JAFGDB010000081">
    <property type="protein sequence ID" value="MBN2067754.1"/>
    <property type="molecule type" value="Genomic_DNA"/>
</dbReference>
<dbReference type="InterPro" id="IPR005474">
    <property type="entry name" value="Transketolase_N"/>
</dbReference>
<dbReference type="PANTHER" id="PTHR47514">
    <property type="entry name" value="TRANSKETOLASE N-TERMINAL SECTION-RELATED"/>
    <property type="match status" value="1"/>
</dbReference>
<dbReference type="PANTHER" id="PTHR47514:SF2">
    <property type="entry name" value="TRANSKETOLASE"/>
    <property type="match status" value="1"/>
</dbReference>
<reference evidence="2" key="1">
    <citation type="submission" date="2021-01" db="EMBL/GenBank/DDBJ databases">
        <title>Active Sulfur Cycling in an Early Earth Analoge.</title>
        <authorList>
            <person name="Hahn C.R."/>
            <person name="Youssef N.H."/>
            <person name="Elshahed M."/>
        </authorList>
    </citation>
    <scope>NUCLEOTIDE SEQUENCE</scope>
    <source>
        <strain evidence="2">Zod_Metabat.1151</strain>
    </source>
</reference>
<evidence type="ECO:0000259" key="1">
    <source>
        <dbReference type="Pfam" id="PF00456"/>
    </source>
</evidence>
<sequence>DRFILSKGHAAPALYAALALRGVFPEKQLEGFHCDKGTLWCHPTRGYVAGVEATTGSLGHGLSIGIGMALAGKLDKKEYRVFVLLSDGECDEGSTWEAGLGASHLKLDNLTAIIDYNKLQAFGRTNEVVNLEPLSDKWKSFGFSVREVDGHNLEQLIKALKSVPFEKNKPSMIIANTIKGKGVSYMENKLEWHYKSPNDEEFKKAMQELK</sequence>
<dbReference type="Pfam" id="PF00456">
    <property type="entry name" value="Transketolase_N"/>
    <property type="match status" value="1"/>
</dbReference>
<feature type="domain" description="Transketolase N-terminal" evidence="1">
    <location>
        <begin position="1"/>
        <end position="207"/>
    </location>
</feature>
<dbReference type="CDD" id="cd02012">
    <property type="entry name" value="TPP_TK"/>
    <property type="match status" value="1"/>
</dbReference>
<protein>
    <submittedName>
        <fullName evidence="2">Transketolase</fullName>
    </submittedName>
</protein>
<dbReference type="Proteomes" id="UP000809243">
    <property type="component" value="Unassembled WGS sequence"/>
</dbReference>
<organism evidence="2 3">
    <name type="scientific">Candidatus Iainarchaeum sp</name>
    <dbReference type="NCBI Taxonomy" id="3101447"/>
    <lineage>
        <taxon>Archaea</taxon>
        <taxon>Candidatus Iainarchaeota</taxon>
        <taxon>Candidatus Iainarchaeia</taxon>
        <taxon>Candidatus Iainarchaeales</taxon>
        <taxon>Candidatus Iainarchaeaceae</taxon>
        <taxon>Candidatus Iainarchaeum</taxon>
    </lineage>
</organism>
<dbReference type="GO" id="GO:0006082">
    <property type="term" value="P:organic acid metabolic process"/>
    <property type="evidence" value="ECO:0007669"/>
    <property type="project" value="UniProtKB-ARBA"/>
</dbReference>
<feature type="non-terminal residue" evidence="2">
    <location>
        <position position="1"/>
    </location>
</feature>
<comment type="caution">
    <text evidence="2">The sequence shown here is derived from an EMBL/GenBank/DDBJ whole genome shotgun (WGS) entry which is preliminary data.</text>
</comment>
<evidence type="ECO:0000313" key="3">
    <source>
        <dbReference type="Proteomes" id="UP000809243"/>
    </source>
</evidence>
<dbReference type="AlphaFoldDB" id="A0A938YV83"/>
<accession>A0A938YV83</accession>
<dbReference type="GO" id="GO:0044272">
    <property type="term" value="P:sulfur compound biosynthetic process"/>
    <property type="evidence" value="ECO:0007669"/>
    <property type="project" value="UniProtKB-ARBA"/>
</dbReference>
<proteinExistence type="predicted"/>